<dbReference type="KEGG" id="fmu:J7337_003529"/>
<gene>
    <name evidence="2" type="ORF">J7337_003529</name>
</gene>
<organism evidence="2 3">
    <name type="scientific">Fusarium musae</name>
    <dbReference type="NCBI Taxonomy" id="1042133"/>
    <lineage>
        <taxon>Eukaryota</taxon>
        <taxon>Fungi</taxon>
        <taxon>Dikarya</taxon>
        <taxon>Ascomycota</taxon>
        <taxon>Pezizomycotina</taxon>
        <taxon>Sordariomycetes</taxon>
        <taxon>Hypocreomycetidae</taxon>
        <taxon>Hypocreales</taxon>
        <taxon>Nectriaceae</taxon>
        <taxon>Fusarium</taxon>
    </lineage>
</organism>
<feature type="region of interest" description="Disordered" evidence="1">
    <location>
        <begin position="364"/>
        <end position="420"/>
    </location>
</feature>
<dbReference type="EMBL" id="JAHBCI010000003">
    <property type="protein sequence ID" value="KAG9503578.1"/>
    <property type="molecule type" value="Genomic_DNA"/>
</dbReference>
<dbReference type="AlphaFoldDB" id="A0A9P8DKK1"/>
<name>A0A9P8DKK1_9HYPO</name>
<dbReference type="Proteomes" id="UP000827133">
    <property type="component" value="Unassembled WGS sequence"/>
</dbReference>
<evidence type="ECO:0000256" key="1">
    <source>
        <dbReference type="SAM" id="MobiDB-lite"/>
    </source>
</evidence>
<feature type="compositionally biased region" description="Acidic residues" evidence="1">
    <location>
        <begin position="369"/>
        <end position="394"/>
    </location>
</feature>
<dbReference type="GeneID" id="68311386"/>
<proteinExistence type="predicted"/>
<evidence type="ECO:0000313" key="3">
    <source>
        <dbReference type="Proteomes" id="UP000827133"/>
    </source>
</evidence>
<comment type="caution">
    <text evidence="2">The sequence shown here is derived from an EMBL/GenBank/DDBJ whole genome shotgun (WGS) entry which is preliminary data.</text>
</comment>
<feature type="compositionally biased region" description="Basic and acidic residues" evidence="1">
    <location>
        <begin position="398"/>
        <end position="414"/>
    </location>
</feature>
<protein>
    <submittedName>
        <fullName evidence="2">Uncharacterized protein</fullName>
    </submittedName>
</protein>
<reference evidence="2" key="1">
    <citation type="journal article" date="2021" name="Mol. Plant Microbe Interact.">
        <title>Telomere to telomere genome assembly of Fusarium musae F31, causal agent of crown rot disease of banana.</title>
        <authorList>
            <person name="Degradi L."/>
            <person name="Tava V."/>
            <person name="Kunova A."/>
            <person name="Cortesi P."/>
            <person name="Saracchi M."/>
            <person name="Pasquali M."/>
        </authorList>
    </citation>
    <scope>NUCLEOTIDE SEQUENCE</scope>
    <source>
        <strain evidence="2">F31</strain>
    </source>
</reference>
<sequence length="420" mass="48131">MVNLYDTIYDDERCGVDLFYMQNQMDRSVKAQDSKDVAICWLLYQSPIITRALDLAIKYCKDNKERLIVYVEDSWIQCILVSLFVTAGFDVGTVHTSDGAVETDRIFREWNGPQSDLEIFVANVNTKVMDGDMQKCCYKALILDWPLEPERLLRTINHMAKNRLNRCEPAMVHILKLCWSHHDEVERICCTKWAMQLSKDINLPEWMTGVVREVCIFAMIKTARQQRFNRYAWVVMHDMGGRDYDGSLVSYSDDIVPRLGHVFSIAAKLMLNFPEDKKFWAEGEEVLVAGCCRFLNMIDGDREKGTDRLEVKLSYTPEKLRDTIRRTLYAINWTMGTDMEMRAITNERNEQLLLGVEARARGEVSALSDDVESQSEEQDTSVDAEADVDEETYQIDETGAKRKAGDGSRGDGKKQKTGAA</sequence>
<accession>A0A9P8DKK1</accession>
<dbReference type="RefSeq" id="XP_044682578.1">
    <property type="nucleotide sequence ID" value="XM_044821245.1"/>
</dbReference>
<keyword evidence="3" id="KW-1185">Reference proteome</keyword>
<evidence type="ECO:0000313" key="2">
    <source>
        <dbReference type="EMBL" id="KAG9503578.1"/>
    </source>
</evidence>